<dbReference type="AlphaFoldDB" id="A0A5E4F1U8"/>
<dbReference type="Proteomes" id="UP001054821">
    <property type="component" value="Chromosome 6"/>
</dbReference>
<proteinExistence type="predicted"/>
<reference evidence="3" key="2">
    <citation type="journal article" date="2020" name="Plant J.">
        <title>Transposons played a major role in the diversification between the closely related almond and peach genomes: results from the almond genome sequence.</title>
        <authorList>
            <person name="Alioto T."/>
            <person name="Alexiou K.G."/>
            <person name="Bardil A."/>
            <person name="Barteri F."/>
            <person name="Castanera R."/>
            <person name="Cruz F."/>
            <person name="Dhingra A."/>
            <person name="Duval H."/>
            <person name="Fernandez I Marti A."/>
            <person name="Frias L."/>
            <person name="Galan B."/>
            <person name="Garcia J.L."/>
            <person name="Howad W."/>
            <person name="Gomez-Garrido J."/>
            <person name="Gut M."/>
            <person name="Julca I."/>
            <person name="Morata J."/>
            <person name="Puigdomenech P."/>
            <person name="Ribeca P."/>
            <person name="Rubio Cabetas M.J."/>
            <person name="Vlasova A."/>
            <person name="Wirthensohn M."/>
            <person name="Garcia-Mas J."/>
            <person name="Gabaldon T."/>
            <person name="Casacuberta J.M."/>
            <person name="Arus P."/>
        </authorList>
    </citation>
    <scope>NUCLEOTIDE SEQUENCE [LARGE SCALE GENOMIC DNA]</scope>
    <source>
        <strain evidence="3">cv. Texas</strain>
    </source>
</reference>
<dbReference type="Gramene" id="VVA21029">
    <property type="protein sequence ID" value="VVA21029"/>
    <property type="gene ID" value="Prudul26B018534"/>
</dbReference>
<accession>A0A5E4F1U8</accession>
<sequence>MDSLDNLENKMSRILKGVKNVHSFSNIIRLQNEVNQEDLVKRVNLQREANQEQNGNLSANPKWRTTAETNEAEDGVGGITFMLKDLVTGKLKSVWDELNQVEKSNMPRGPYFKEEEIPLPNIHDLQDARRLEGPKYSII</sequence>
<evidence type="ECO:0000313" key="4">
    <source>
        <dbReference type="Proteomes" id="UP001054821"/>
    </source>
</evidence>
<name>A0A5E4F1U8_PRUDU</name>
<dbReference type="Proteomes" id="UP000327085">
    <property type="component" value="Chromosome 6"/>
</dbReference>
<organism evidence="2 3">
    <name type="scientific">Prunus dulcis</name>
    <name type="common">Almond</name>
    <name type="synonym">Amygdalus dulcis</name>
    <dbReference type="NCBI Taxonomy" id="3755"/>
    <lineage>
        <taxon>Eukaryota</taxon>
        <taxon>Viridiplantae</taxon>
        <taxon>Streptophyta</taxon>
        <taxon>Embryophyta</taxon>
        <taxon>Tracheophyta</taxon>
        <taxon>Spermatophyta</taxon>
        <taxon>Magnoliopsida</taxon>
        <taxon>eudicotyledons</taxon>
        <taxon>Gunneridae</taxon>
        <taxon>Pentapetalae</taxon>
        <taxon>rosids</taxon>
        <taxon>fabids</taxon>
        <taxon>Rosales</taxon>
        <taxon>Rosaceae</taxon>
        <taxon>Amygdaloideae</taxon>
        <taxon>Amygdaleae</taxon>
        <taxon>Prunus</taxon>
    </lineage>
</organism>
<evidence type="ECO:0000313" key="2">
    <source>
        <dbReference type="EMBL" id="VVA21029.1"/>
    </source>
</evidence>
<reference evidence="1 4" key="3">
    <citation type="journal article" date="2022" name="G3 (Bethesda)">
        <title>Whole-genome sequence and methylome profiling of the almond [Prunus dulcis (Mill.) D.A. Webb] cultivar 'Nonpareil'.</title>
        <authorList>
            <person name="D'Amico-Willman K.M."/>
            <person name="Ouma W.Z."/>
            <person name="Meulia T."/>
            <person name="Sideli G.M."/>
            <person name="Gradziel T.M."/>
            <person name="Fresnedo-Ramirez J."/>
        </authorList>
    </citation>
    <scope>NUCLEOTIDE SEQUENCE [LARGE SCALE GENOMIC DNA]</scope>
    <source>
        <strain evidence="1">Clone GOH B32 T37-40</strain>
    </source>
</reference>
<gene>
    <name evidence="2" type="ORF">ALMOND_2B018534</name>
    <name evidence="1" type="ORF">L3X38_033859</name>
</gene>
<keyword evidence="4" id="KW-1185">Reference proteome</keyword>
<evidence type="ECO:0000313" key="1">
    <source>
        <dbReference type="EMBL" id="KAI5324786.1"/>
    </source>
</evidence>
<dbReference type="EMBL" id="JAJFAZ020000006">
    <property type="protein sequence ID" value="KAI5324786.1"/>
    <property type="molecule type" value="Genomic_DNA"/>
</dbReference>
<reference evidence="2" key="1">
    <citation type="submission" date="2019-07" db="EMBL/GenBank/DDBJ databases">
        <authorList>
            <person name="Alioto T."/>
            <person name="Alioto T."/>
            <person name="Gomez Garrido J."/>
        </authorList>
    </citation>
    <scope>NUCLEOTIDE SEQUENCE</scope>
</reference>
<evidence type="ECO:0000313" key="3">
    <source>
        <dbReference type="Proteomes" id="UP000327085"/>
    </source>
</evidence>
<dbReference type="InParanoid" id="A0A5E4F1U8"/>
<protein>
    <submittedName>
        <fullName evidence="2">PREDICTED: LOC110762444</fullName>
    </submittedName>
</protein>
<dbReference type="EMBL" id="CABIKO010000049">
    <property type="protein sequence ID" value="VVA21029.1"/>
    <property type="molecule type" value="Genomic_DNA"/>
</dbReference>